<evidence type="ECO:0000313" key="3">
    <source>
        <dbReference type="Proteomes" id="UP000657918"/>
    </source>
</evidence>
<organism evidence="2 3">
    <name type="scientific">Salix dunnii</name>
    <dbReference type="NCBI Taxonomy" id="1413687"/>
    <lineage>
        <taxon>Eukaryota</taxon>
        <taxon>Viridiplantae</taxon>
        <taxon>Streptophyta</taxon>
        <taxon>Embryophyta</taxon>
        <taxon>Tracheophyta</taxon>
        <taxon>Spermatophyta</taxon>
        <taxon>Magnoliopsida</taxon>
        <taxon>eudicotyledons</taxon>
        <taxon>Gunneridae</taxon>
        <taxon>Pentapetalae</taxon>
        <taxon>rosids</taxon>
        <taxon>fabids</taxon>
        <taxon>Malpighiales</taxon>
        <taxon>Salicaceae</taxon>
        <taxon>Saliceae</taxon>
        <taxon>Salix</taxon>
    </lineage>
</organism>
<proteinExistence type="predicted"/>
<dbReference type="OrthoDB" id="785423at2759"/>
<accession>A0A835KB61</accession>
<keyword evidence="3" id="KW-1185">Reference proteome</keyword>
<name>A0A835KB61_9ROSI</name>
<dbReference type="EMBL" id="JADGMS010000004">
    <property type="protein sequence ID" value="KAF9684132.1"/>
    <property type="molecule type" value="Genomic_DNA"/>
</dbReference>
<dbReference type="InterPro" id="IPR058353">
    <property type="entry name" value="DUF8040"/>
</dbReference>
<gene>
    <name evidence="2" type="ORF">SADUNF_Sadunf04G0086000</name>
</gene>
<comment type="caution">
    <text evidence="2">The sequence shown here is derived from an EMBL/GenBank/DDBJ whole genome shotgun (WGS) entry which is preliminary data.</text>
</comment>
<dbReference type="Pfam" id="PF26138">
    <property type="entry name" value="DUF8040"/>
    <property type="match status" value="1"/>
</dbReference>
<sequence length="107" mass="12013">MIESTVTFHCLVNLATSPLERNRVIQERFQHSGESISQHFTNVLKGNQVTSTRIHTTTTYGHPPRNSIEKISELQLVNLEIAGANIDFIRGVEFCAPKLASFIYKLG</sequence>
<feature type="domain" description="DUF8040" evidence="1">
    <location>
        <begin position="20"/>
        <end position="45"/>
    </location>
</feature>
<dbReference type="AlphaFoldDB" id="A0A835KB61"/>
<evidence type="ECO:0000259" key="1">
    <source>
        <dbReference type="Pfam" id="PF26138"/>
    </source>
</evidence>
<protein>
    <recommendedName>
        <fullName evidence="1">DUF8040 domain-containing protein</fullName>
    </recommendedName>
</protein>
<evidence type="ECO:0000313" key="2">
    <source>
        <dbReference type="EMBL" id="KAF9684132.1"/>
    </source>
</evidence>
<dbReference type="Proteomes" id="UP000657918">
    <property type="component" value="Chromosome 4"/>
</dbReference>
<reference evidence="2 3" key="1">
    <citation type="submission" date="2020-10" db="EMBL/GenBank/DDBJ databases">
        <title>Plant Genome Project.</title>
        <authorList>
            <person name="Zhang R.-G."/>
        </authorList>
    </citation>
    <scope>NUCLEOTIDE SEQUENCE [LARGE SCALE GENOMIC DNA]</scope>
    <source>
        <strain evidence="2">FAFU-HL-1</strain>
        <tissue evidence="2">Leaf</tissue>
    </source>
</reference>